<comment type="caution">
    <text evidence="1">The sequence shown here is derived from an EMBL/GenBank/DDBJ whole genome shotgun (WGS) entry which is preliminary data.</text>
</comment>
<organism evidence="1">
    <name type="scientific">marine sediment metagenome</name>
    <dbReference type="NCBI Taxonomy" id="412755"/>
    <lineage>
        <taxon>unclassified sequences</taxon>
        <taxon>metagenomes</taxon>
        <taxon>ecological metagenomes</taxon>
    </lineage>
</organism>
<name>A0A0F9MMT9_9ZZZZ</name>
<protein>
    <submittedName>
        <fullName evidence="1">Uncharacterized protein</fullName>
    </submittedName>
</protein>
<gene>
    <name evidence="1" type="ORF">LCGC14_1440260</name>
</gene>
<sequence>MRKWEILIYYWRGTLLLATHRMVVELDKYPEATVQELSNGGFTYGKPPMSSCPHGTHVFVPRRAIFRIETSDITPQEEDDAVEAKE</sequence>
<evidence type="ECO:0000313" key="1">
    <source>
        <dbReference type="EMBL" id="KKM70477.1"/>
    </source>
</evidence>
<accession>A0A0F9MMT9</accession>
<dbReference type="EMBL" id="LAZR01009811">
    <property type="protein sequence ID" value="KKM70477.1"/>
    <property type="molecule type" value="Genomic_DNA"/>
</dbReference>
<dbReference type="AlphaFoldDB" id="A0A0F9MMT9"/>
<reference evidence="1" key="1">
    <citation type="journal article" date="2015" name="Nature">
        <title>Complex archaea that bridge the gap between prokaryotes and eukaryotes.</title>
        <authorList>
            <person name="Spang A."/>
            <person name="Saw J.H."/>
            <person name="Jorgensen S.L."/>
            <person name="Zaremba-Niedzwiedzka K."/>
            <person name="Martijn J."/>
            <person name="Lind A.E."/>
            <person name="van Eijk R."/>
            <person name="Schleper C."/>
            <person name="Guy L."/>
            <person name="Ettema T.J."/>
        </authorList>
    </citation>
    <scope>NUCLEOTIDE SEQUENCE</scope>
</reference>
<proteinExistence type="predicted"/>